<evidence type="ECO:0000313" key="1">
    <source>
        <dbReference type="EMBL" id="KAB7738735.1"/>
    </source>
</evidence>
<dbReference type="EMBL" id="WESC01000017">
    <property type="protein sequence ID" value="KAB7738735.1"/>
    <property type="molecule type" value="Genomic_DNA"/>
</dbReference>
<gene>
    <name evidence="1" type="ORF">F2P47_15860</name>
</gene>
<keyword evidence="2" id="KW-1185">Reference proteome</keyword>
<evidence type="ECO:0000313" key="2">
    <source>
        <dbReference type="Proteomes" id="UP000468901"/>
    </source>
</evidence>
<organism evidence="1 2">
    <name type="scientific">Parvibaculum sedimenti</name>
    <dbReference type="NCBI Taxonomy" id="2608632"/>
    <lineage>
        <taxon>Bacteria</taxon>
        <taxon>Pseudomonadati</taxon>
        <taxon>Pseudomonadota</taxon>
        <taxon>Alphaproteobacteria</taxon>
        <taxon>Hyphomicrobiales</taxon>
        <taxon>Parvibaculaceae</taxon>
        <taxon>Parvibaculum</taxon>
    </lineage>
</organism>
<dbReference type="Proteomes" id="UP000468901">
    <property type="component" value="Unassembled WGS sequence"/>
</dbReference>
<proteinExistence type="predicted"/>
<accession>A0A6N6VDE6</accession>
<evidence type="ECO:0008006" key="3">
    <source>
        <dbReference type="Google" id="ProtNLM"/>
    </source>
</evidence>
<protein>
    <recommendedName>
        <fullName evidence="3">Alpha 1,4-glycosyltransferase domain-containing protein</fullName>
    </recommendedName>
</protein>
<name>A0A6N6VDE6_9HYPH</name>
<comment type="caution">
    <text evidence="1">The sequence shown here is derived from an EMBL/GenBank/DDBJ whole genome shotgun (WGS) entry which is preliminary data.</text>
</comment>
<sequence>MAYLNCFWHGPRLGDIETISLLSMLRQGEKVRLFSYERLASVPEGVEEVDAREVMPFEDMIFHHATGSASLGSNRFRYFLMRAGLGLWLDLDVLQLQPFACEEGDYIFGLEEPGRVNGAVLHLPRESGVVDALCRFAMKRYPIPPFYPLRRRLRLTRRFLTARPVPVDRLPWGVLGPDALSHFIGKSDMLALAKPAHVFYPVHHAKAHTLVSARHEIEPLLRPDTLAIHLWNEALRRPSAIRPDNPPGKLFVERESFVDRFARRELGYRIENPVA</sequence>
<dbReference type="AlphaFoldDB" id="A0A6N6VDE6"/>
<reference evidence="1 2" key="1">
    <citation type="submission" date="2019-09" db="EMBL/GenBank/DDBJ databases">
        <title>Parvibaculum sedimenti sp. nov., isolated from sediment.</title>
        <authorList>
            <person name="Wang Y."/>
        </authorList>
    </citation>
    <scope>NUCLEOTIDE SEQUENCE [LARGE SCALE GENOMIC DNA]</scope>
    <source>
        <strain evidence="1 2">HXT-9</strain>
    </source>
</reference>
<dbReference type="RefSeq" id="WP_152217360.1">
    <property type="nucleotide sequence ID" value="NZ_JBAQYD010000173.1"/>
</dbReference>